<name>A0A9D7SW25_9BACT</name>
<dbReference type="EMBL" id="JADKGY010000016">
    <property type="protein sequence ID" value="MBK9983311.1"/>
    <property type="molecule type" value="Genomic_DNA"/>
</dbReference>
<accession>A0A9D7SW25</accession>
<gene>
    <name evidence="1" type="ORF">IPP15_13095</name>
</gene>
<sequence>MDELARIKKLKPDIAFPFVFIDPRRITKDKSFLKYTIEPAEGKVVLEDCFVKNYIETNKFNGFKIYPALGYYPFDDRLLVLWKYAADHGLPIMTHAIKGTIYYRGTKKKKWGYHPVFEQTKGHERTDSEKLMLPELKNINFINNFTHPLNYFCLVEEQALRHVVAISKNEDVKKLFGFTDLATPLKHDLKNLKLCFGHYGGEDEWARYLELDRNQYAPQLTTYPDRGIDFLTNGIFSPVKMEQLWKNADWYSIISSLILQYDNLYADISYILHDLSIIPLLKTSLQNPKLSQRILFGTDFYVVRNHKSEREMLGEMQSSLSIAEFDLIARTNPINYLTSSNYP</sequence>
<reference evidence="1 2" key="1">
    <citation type="submission" date="2020-10" db="EMBL/GenBank/DDBJ databases">
        <title>Connecting structure to function with the recovery of over 1000 high-quality activated sludge metagenome-assembled genomes encoding full-length rRNA genes using long-read sequencing.</title>
        <authorList>
            <person name="Singleton C.M."/>
            <person name="Petriglieri F."/>
            <person name="Kristensen J.M."/>
            <person name="Kirkegaard R.H."/>
            <person name="Michaelsen T.Y."/>
            <person name="Andersen M.H."/>
            <person name="Karst S.M."/>
            <person name="Dueholm M.S."/>
            <person name="Nielsen P.H."/>
            <person name="Albertsen M."/>
        </authorList>
    </citation>
    <scope>NUCLEOTIDE SEQUENCE [LARGE SCALE GENOMIC DNA]</scope>
    <source>
        <strain evidence="1">Ribe_18-Q3-R11-54_MAXAC.273</strain>
    </source>
</reference>
<evidence type="ECO:0008006" key="3">
    <source>
        <dbReference type="Google" id="ProtNLM"/>
    </source>
</evidence>
<protein>
    <recommendedName>
        <fullName evidence="3">Amidohydrolase-related domain-containing protein</fullName>
    </recommendedName>
</protein>
<evidence type="ECO:0000313" key="1">
    <source>
        <dbReference type="EMBL" id="MBK9983311.1"/>
    </source>
</evidence>
<comment type="caution">
    <text evidence="1">The sequence shown here is derived from an EMBL/GenBank/DDBJ whole genome shotgun (WGS) entry which is preliminary data.</text>
</comment>
<dbReference type="InterPro" id="IPR032466">
    <property type="entry name" value="Metal_Hydrolase"/>
</dbReference>
<dbReference type="Proteomes" id="UP000808337">
    <property type="component" value="Unassembled WGS sequence"/>
</dbReference>
<proteinExistence type="predicted"/>
<dbReference type="Gene3D" id="3.20.20.140">
    <property type="entry name" value="Metal-dependent hydrolases"/>
    <property type="match status" value="1"/>
</dbReference>
<dbReference type="AlphaFoldDB" id="A0A9D7SW25"/>
<evidence type="ECO:0000313" key="2">
    <source>
        <dbReference type="Proteomes" id="UP000808337"/>
    </source>
</evidence>
<organism evidence="1 2">
    <name type="scientific">Candidatus Opimibacter skivensis</name>
    <dbReference type="NCBI Taxonomy" id="2982028"/>
    <lineage>
        <taxon>Bacteria</taxon>
        <taxon>Pseudomonadati</taxon>
        <taxon>Bacteroidota</taxon>
        <taxon>Saprospiria</taxon>
        <taxon>Saprospirales</taxon>
        <taxon>Saprospiraceae</taxon>
        <taxon>Candidatus Opimibacter</taxon>
    </lineage>
</organism>
<dbReference type="SUPFAM" id="SSF51556">
    <property type="entry name" value="Metallo-dependent hydrolases"/>
    <property type="match status" value="1"/>
</dbReference>